<comment type="caution">
    <text evidence="3">The sequence shown here is derived from an EMBL/GenBank/DDBJ whole genome shotgun (WGS) entry which is preliminary data.</text>
</comment>
<dbReference type="AlphaFoldDB" id="A0AAD3DHD3"/>
<dbReference type="CDD" id="cd09917">
    <property type="entry name" value="F-box_SF"/>
    <property type="match status" value="1"/>
</dbReference>
<sequence length="624" mass="67277">MLRPITTLSLARMEIDVETSAGLSWPDLSVSVLSHVFGFLDVESLRKVCLVCKDWRDAGLSEPLWQALAQQMWPEHTLINASYGGSFRRLVLNRNARNAVPALNLQLQPHQPQPPPDQQPAEQLLPQPPREQPPPPPAAAPADCSSYWRANSSLRFYRCRLMHLEMQAAATPVGPAFLRLYFDARGERDLRSPRHSSLAVVRLREQPPQQQPTNRVTAAAAAAAAAAAVQGGAEGPLQPYQQQHPQPPQQHPLGVLGGLIGAFRWGGGGVGGAHNERGEDEDEDEDDVDGNADVGDASSDEEEGARGGPDLRALELRGLRVPNPLAYLLQRGGQQPPPALPLPLQQQQQQQPPPQWQQQQQQAPLPHPGHAAAPGDAGAAGPSQPPQQQAPLQQQGQPEPPQQQQQAAAAQGGGGGLRAPCSLPLRLGPSRQLGVLVPGQRASACWLAEEAPGNYKGCLEWSGPPLLRLLRALQTDPRAMLVFVYANVLTDLGYTGYSNPDYAPAVVLGPRMASGEAAAAAAAVGHAGGGSSFAAEWRRTATTYHAPGELLERLAAERPGCSQEERDRWGDLPEELRGRRDGWWAEEAWQARRTAAAARAAGAGVGELPRFRWFTWEESGGMWD</sequence>
<dbReference type="InterPro" id="IPR001810">
    <property type="entry name" value="F-box_dom"/>
</dbReference>
<feature type="compositionally biased region" description="Gly residues" evidence="1">
    <location>
        <begin position="255"/>
        <end position="272"/>
    </location>
</feature>
<evidence type="ECO:0000259" key="2">
    <source>
        <dbReference type="SMART" id="SM00256"/>
    </source>
</evidence>
<dbReference type="GO" id="GO:0005737">
    <property type="term" value="C:cytoplasm"/>
    <property type="evidence" value="ECO:0007669"/>
    <property type="project" value="TreeGrafter"/>
</dbReference>
<dbReference type="PANTHER" id="PTHR12874">
    <property type="entry name" value="F-BOX ONLY PROTEIN 48-RELATED"/>
    <property type="match status" value="1"/>
</dbReference>
<evidence type="ECO:0000256" key="1">
    <source>
        <dbReference type="SAM" id="MobiDB-lite"/>
    </source>
</evidence>
<feature type="region of interest" description="Disordered" evidence="1">
    <location>
        <begin position="329"/>
        <end position="416"/>
    </location>
</feature>
<keyword evidence="4" id="KW-1185">Reference proteome</keyword>
<feature type="compositionally biased region" description="Low complexity" evidence="1">
    <location>
        <begin position="235"/>
        <end position="244"/>
    </location>
</feature>
<dbReference type="GO" id="GO:0031146">
    <property type="term" value="P:SCF-dependent proteasomal ubiquitin-dependent protein catabolic process"/>
    <property type="evidence" value="ECO:0007669"/>
    <property type="project" value="TreeGrafter"/>
</dbReference>
<accession>A0AAD3DHD3</accession>
<organism evidence="3 4">
    <name type="scientific">Astrephomene gubernaculifera</name>
    <dbReference type="NCBI Taxonomy" id="47775"/>
    <lineage>
        <taxon>Eukaryota</taxon>
        <taxon>Viridiplantae</taxon>
        <taxon>Chlorophyta</taxon>
        <taxon>core chlorophytes</taxon>
        <taxon>Chlorophyceae</taxon>
        <taxon>CS clade</taxon>
        <taxon>Chlamydomonadales</taxon>
        <taxon>Astrephomenaceae</taxon>
        <taxon>Astrephomene</taxon>
    </lineage>
</organism>
<reference evidence="3 4" key="1">
    <citation type="journal article" date="2021" name="Sci. Rep.">
        <title>Genome sequencing of the multicellular alga Astrephomene provides insights into convergent evolution of germ-soma differentiation.</title>
        <authorList>
            <person name="Yamashita S."/>
            <person name="Yamamoto K."/>
            <person name="Matsuzaki R."/>
            <person name="Suzuki S."/>
            <person name="Yamaguchi H."/>
            <person name="Hirooka S."/>
            <person name="Minakuchi Y."/>
            <person name="Miyagishima S."/>
            <person name="Kawachi M."/>
            <person name="Toyoda A."/>
            <person name="Nozaki H."/>
        </authorList>
    </citation>
    <scope>NUCLEOTIDE SEQUENCE [LARGE SCALE GENOMIC DNA]</scope>
    <source>
        <strain evidence="3 4">NIES-4017</strain>
    </source>
</reference>
<feature type="compositionally biased region" description="Low complexity" evidence="1">
    <location>
        <begin position="342"/>
        <end position="410"/>
    </location>
</feature>
<proteinExistence type="predicted"/>
<dbReference type="GO" id="GO:0019005">
    <property type="term" value="C:SCF ubiquitin ligase complex"/>
    <property type="evidence" value="ECO:0007669"/>
    <property type="project" value="TreeGrafter"/>
</dbReference>
<evidence type="ECO:0000313" key="4">
    <source>
        <dbReference type="Proteomes" id="UP001054857"/>
    </source>
</evidence>
<name>A0AAD3DHD3_9CHLO</name>
<gene>
    <name evidence="3" type="ORF">Agub_g1386</name>
</gene>
<dbReference type="Pfam" id="PF12937">
    <property type="entry name" value="F-box-like"/>
    <property type="match status" value="1"/>
</dbReference>
<evidence type="ECO:0000313" key="3">
    <source>
        <dbReference type="EMBL" id="GFR40772.1"/>
    </source>
</evidence>
<dbReference type="EMBL" id="BMAR01000001">
    <property type="protein sequence ID" value="GFR40772.1"/>
    <property type="molecule type" value="Genomic_DNA"/>
</dbReference>
<protein>
    <recommendedName>
        <fullName evidence="2">F-box domain-containing protein</fullName>
    </recommendedName>
</protein>
<dbReference type="SMART" id="SM00256">
    <property type="entry name" value="FBOX"/>
    <property type="match status" value="1"/>
</dbReference>
<feature type="region of interest" description="Disordered" evidence="1">
    <location>
        <begin position="230"/>
        <end position="308"/>
    </location>
</feature>
<feature type="region of interest" description="Disordered" evidence="1">
    <location>
        <begin position="107"/>
        <end position="144"/>
    </location>
</feature>
<dbReference type="Gene3D" id="1.20.1280.50">
    <property type="match status" value="1"/>
</dbReference>
<dbReference type="Proteomes" id="UP001054857">
    <property type="component" value="Unassembled WGS sequence"/>
</dbReference>
<dbReference type="SUPFAM" id="SSF81383">
    <property type="entry name" value="F-box domain"/>
    <property type="match status" value="1"/>
</dbReference>
<feature type="domain" description="F-box" evidence="2">
    <location>
        <begin position="28"/>
        <end position="68"/>
    </location>
</feature>
<feature type="compositionally biased region" description="Pro residues" evidence="1">
    <location>
        <begin position="126"/>
        <end position="139"/>
    </location>
</feature>
<dbReference type="PANTHER" id="PTHR12874:SF9">
    <property type="entry name" value="F-BOX ONLY PROTEIN 48"/>
    <property type="match status" value="1"/>
</dbReference>
<feature type="compositionally biased region" description="Acidic residues" evidence="1">
    <location>
        <begin position="278"/>
        <end position="290"/>
    </location>
</feature>
<dbReference type="InterPro" id="IPR036047">
    <property type="entry name" value="F-box-like_dom_sf"/>
</dbReference>